<dbReference type="PROSITE" id="PS01124">
    <property type="entry name" value="HTH_ARAC_FAMILY_2"/>
    <property type="match status" value="1"/>
</dbReference>
<gene>
    <name evidence="4" type="ORF">ACFFTL_05855</name>
</gene>
<sequence>MSVEVLSVVRTGTQTARTPHHNRLMVDRPAPFCQSAPAATVFAINPAGPVDWGDLAGGAGYFDQAHFGHEFRAFTGLTPTRYVEVRRRFLREHPGHALDGCPLPAD</sequence>
<feature type="domain" description="HTH araC/xylS-type" evidence="3">
    <location>
        <begin position="54"/>
        <end position="85"/>
    </location>
</feature>
<name>A0ABV5R435_9ACTN</name>
<dbReference type="EMBL" id="JBHMCG010000024">
    <property type="protein sequence ID" value="MFB9571876.1"/>
    <property type="molecule type" value="Genomic_DNA"/>
</dbReference>
<evidence type="ECO:0000256" key="2">
    <source>
        <dbReference type="ARBA" id="ARBA00023163"/>
    </source>
</evidence>
<dbReference type="InterPro" id="IPR009057">
    <property type="entry name" value="Homeodomain-like_sf"/>
</dbReference>
<evidence type="ECO:0000259" key="3">
    <source>
        <dbReference type="PROSITE" id="PS01124"/>
    </source>
</evidence>
<evidence type="ECO:0000313" key="4">
    <source>
        <dbReference type="EMBL" id="MFB9571876.1"/>
    </source>
</evidence>
<dbReference type="SUPFAM" id="SSF46689">
    <property type="entry name" value="Homeodomain-like"/>
    <property type="match status" value="1"/>
</dbReference>
<accession>A0ABV5R435</accession>
<organism evidence="4 5">
    <name type="scientific">Streptomyces yanii</name>
    <dbReference type="NCBI Taxonomy" id="78510"/>
    <lineage>
        <taxon>Bacteria</taxon>
        <taxon>Bacillati</taxon>
        <taxon>Actinomycetota</taxon>
        <taxon>Actinomycetes</taxon>
        <taxon>Kitasatosporales</taxon>
        <taxon>Streptomycetaceae</taxon>
        <taxon>Streptomyces</taxon>
    </lineage>
</organism>
<dbReference type="RefSeq" id="WP_345516101.1">
    <property type="nucleotide sequence ID" value="NZ_BAAAXD010000035.1"/>
</dbReference>
<keyword evidence="5" id="KW-1185">Reference proteome</keyword>
<protein>
    <recommendedName>
        <fullName evidence="3">HTH araC/xylS-type domain-containing protein</fullName>
    </recommendedName>
</protein>
<comment type="caution">
    <text evidence="4">The sequence shown here is derived from an EMBL/GenBank/DDBJ whole genome shotgun (WGS) entry which is preliminary data.</text>
</comment>
<evidence type="ECO:0000256" key="1">
    <source>
        <dbReference type="ARBA" id="ARBA00023015"/>
    </source>
</evidence>
<dbReference type="Proteomes" id="UP001589710">
    <property type="component" value="Unassembled WGS sequence"/>
</dbReference>
<dbReference type="InterPro" id="IPR018060">
    <property type="entry name" value="HTH_AraC"/>
</dbReference>
<proteinExistence type="predicted"/>
<keyword evidence="2" id="KW-0804">Transcription</keyword>
<evidence type="ECO:0000313" key="5">
    <source>
        <dbReference type="Proteomes" id="UP001589710"/>
    </source>
</evidence>
<reference evidence="4 5" key="1">
    <citation type="submission" date="2024-09" db="EMBL/GenBank/DDBJ databases">
        <authorList>
            <person name="Sun Q."/>
            <person name="Mori K."/>
        </authorList>
    </citation>
    <scope>NUCLEOTIDE SEQUENCE [LARGE SCALE GENOMIC DNA]</scope>
    <source>
        <strain evidence="4 5">JCM 3331</strain>
    </source>
</reference>
<dbReference type="Gene3D" id="1.10.10.60">
    <property type="entry name" value="Homeodomain-like"/>
    <property type="match status" value="1"/>
</dbReference>
<keyword evidence="1" id="KW-0805">Transcription regulation</keyword>